<proteinExistence type="predicted"/>
<dbReference type="InterPro" id="IPR014757">
    <property type="entry name" value="Tscrpt_reg_IclR_C"/>
</dbReference>
<accession>A0A2C9CSX2</accession>
<gene>
    <name evidence="6" type="ORF">SAMN06273572_10411</name>
</gene>
<evidence type="ECO:0000313" key="7">
    <source>
        <dbReference type="Proteomes" id="UP000220034"/>
    </source>
</evidence>
<dbReference type="Proteomes" id="UP000220034">
    <property type="component" value="Unassembled WGS sequence"/>
</dbReference>
<keyword evidence="2" id="KW-0238">DNA-binding</keyword>
<dbReference type="EMBL" id="OCTN01000004">
    <property type="protein sequence ID" value="SOH94313.1"/>
    <property type="molecule type" value="Genomic_DNA"/>
</dbReference>
<reference evidence="7" key="1">
    <citation type="submission" date="2017-09" db="EMBL/GenBank/DDBJ databases">
        <authorList>
            <person name="Varghese N."/>
            <person name="Submissions S."/>
        </authorList>
    </citation>
    <scope>NUCLEOTIDE SEQUENCE [LARGE SCALE GENOMIC DNA]</scope>
    <source>
        <strain evidence="7">C7</strain>
    </source>
</reference>
<evidence type="ECO:0000256" key="2">
    <source>
        <dbReference type="ARBA" id="ARBA00023125"/>
    </source>
</evidence>
<dbReference type="SUPFAM" id="SSF46785">
    <property type="entry name" value="Winged helix' DNA-binding domain"/>
    <property type="match status" value="1"/>
</dbReference>
<dbReference type="GO" id="GO:0003700">
    <property type="term" value="F:DNA-binding transcription factor activity"/>
    <property type="evidence" value="ECO:0007669"/>
    <property type="project" value="TreeGrafter"/>
</dbReference>
<dbReference type="Gene3D" id="1.10.10.10">
    <property type="entry name" value="Winged helix-like DNA-binding domain superfamily/Winged helix DNA-binding domain"/>
    <property type="match status" value="1"/>
</dbReference>
<dbReference type="InterPro" id="IPR050707">
    <property type="entry name" value="HTH_MetabolicPath_Reg"/>
</dbReference>
<name>A0A2C9CSX2_9RHOB</name>
<dbReference type="InterPro" id="IPR036388">
    <property type="entry name" value="WH-like_DNA-bd_sf"/>
</dbReference>
<dbReference type="PANTHER" id="PTHR30136">
    <property type="entry name" value="HELIX-TURN-HELIX TRANSCRIPTIONAL REGULATOR, ICLR FAMILY"/>
    <property type="match status" value="1"/>
</dbReference>
<dbReference type="Pfam" id="PF01614">
    <property type="entry name" value="IclR_C"/>
    <property type="match status" value="1"/>
</dbReference>
<dbReference type="SMART" id="SM00346">
    <property type="entry name" value="HTH_ICLR"/>
    <property type="match status" value="1"/>
</dbReference>
<dbReference type="RefSeq" id="WP_097929878.1">
    <property type="nucleotide sequence ID" value="NZ_OCTN01000004.1"/>
</dbReference>
<keyword evidence="1" id="KW-0805">Transcription regulation</keyword>
<sequence length="257" mass="28094">MNYTISAVDRALLLLEALADSPDSGVSELAVKTGLTKTLIFRLLYTLEERGFVSKDTVRRTYTLSWRAMILGDQARRQSKLLSAAEPQMVELSRVTGCNVSIQIRDGMNSVTVALQRGTQEQHIFAEIGRRGPLHAGGGPKVLLSYAPEDIREAILASDLARFTPATMIEPDRLREAISAIQRDGWVMSEGELDHSTYSIAIPIYDSSSQVAAAMAITGKTDLLPPEKRGHVLDLLREAGVQITRLVGAHAINTARL</sequence>
<organism evidence="6 7">
    <name type="scientific">Pontivivens marinum</name>
    <dbReference type="NCBI Taxonomy" id="1690039"/>
    <lineage>
        <taxon>Bacteria</taxon>
        <taxon>Pseudomonadati</taxon>
        <taxon>Pseudomonadota</taxon>
        <taxon>Alphaproteobacteria</taxon>
        <taxon>Rhodobacterales</taxon>
        <taxon>Paracoccaceae</taxon>
        <taxon>Pontivivens</taxon>
    </lineage>
</organism>
<dbReference type="OrthoDB" id="8098267at2"/>
<dbReference type="AlphaFoldDB" id="A0A2C9CSX2"/>
<dbReference type="SUPFAM" id="SSF55781">
    <property type="entry name" value="GAF domain-like"/>
    <property type="match status" value="1"/>
</dbReference>
<dbReference type="GO" id="GO:0003677">
    <property type="term" value="F:DNA binding"/>
    <property type="evidence" value="ECO:0007669"/>
    <property type="project" value="UniProtKB-KW"/>
</dbReference>
<evidence type="ECO:0000259" key="5">
    <source>
        <dbReference type="PROSITE" id="PS51078"/>
    </source>
</evidence>
<dbReference type="InterPro" id="IPR005471">
    <property type="entry name" value="Tscrpt_reg_IclR_N"/>
</dbReference>
<keyword evidence="7" id="KW-1185">Reference proteome</keyword>
<dbReference type="Pfam" id="PF09339">
    <property type="entry name" value="HTH_IclR"/>
    <property type="match status" value="1"/>
</dbReference>
<dbReference type="PROSITE" id="PS51078">
    <property type="entry name" value="ICLR_ED"/>
    <property type="match status" value="1"/>
</dbReference>
<feature type="domain" description="IclR-ED" evidence="5">
    <location>
        <begin position="67"/>
        <end position="249"/>
    </location>
</feature>
<dbReference type="PANTHER" id="PTHR30136:SF24">
    <property type="entry name" value="HTH-TYPE TRANSCRIPTIONAL REPRESSOR ALLR"/>
    <property type="match status" value="1"/>
</dbReference>
<dbReference type="PROSITE" id="PS51077">
    <property type="entry name" value="HTH_ICLR"/>
    <property type="match status" value="1"/>
</dbReference>
<dbReference type="GO" id="GO:0045892">
    <property type="term" value="P:negative regulation of DNA-templated transcription"/>
    <property type="evidence" value="ECO:0007669"/>
    <property type="project" value="TreeGrafter"/>
</dbReference>
<evidence type="ECO:0000256" key="3">
    <source>
        <dbReference type="ARBA" id="ARBA00023163"/>
    </source>
</evidence>
<evidence type="ECO:0000256" key="1">
    <source>
        <dbReference type="ARBA" id="ARBA00023015"/>
    </source>
</evidence>
<feature type="domain" description="HTH iclR-type" evidence="4">
    <location>
        <begin position="5"/>
        <end position="66"/>
    </location>
</feature>
<dbReference type="InterPro" id="IPR036390">
    <property type="entry name" value="WH_DNA-bd_sf"/>
</dbReference>
<evidence type="ECO:0000313" key="6">
    <source>
        <dbReference type="EMBL" id="SOH94313.1"/>
    </source>
</evidence>
<protein>
    <submittedName>
        <fullName evidence="6">Transcriptional regulator, IclR family</fullName>
    </submittedName>
</protein>
<dbReference type="Gene3D" id="3.30.450.40">
    <property type="match status" value="1"/>
</dbReference>
<evidence type="ECO:0000259" key="4">
    <source>
        <dbReference type="PROSITE" id="PS51077"/>
    </source>
</evidence>
<dbReference type="InterPro" id="IPR029016">
    <property type="entry name" value="GAF-like_dom_sf"/>
</dbReference>
<keyword evidence="3" id="KW-0804">Transcription</keyword>